<protein>
    <submittedName>
        <fullName evidence="2">Uncharacterized protein</fullName>
    </submittedName>
</protein>
<keyword evidence="3" id="KW-1185">Reference proteome</keyword>
<dbReference type="PANTHER" id="PTHR33240">
    <property type="entry name" value="OS08G0508500 PROTEIN"/>
    <property type="match status" value="1"/>
</dbReference>
<accession>A0A9D4YKC8</accession>
<dbReference type="EMBL" id="JAMSHJ010000002">
    <property type="protein sequence ID" value="KAI5439285.1"/>
    <property type="molecule type" value="Genomic_DNA"/>
</dbReference>
<evidence type="ECO:0000313" key="3">
    <source>
        <dbReference type="Proteomes" id="UP001058974"/>
    </source>
</evidence>
<dbReference type="Gramene" id="Psat02G0488900-T1">
    <property type="protein sequence ID" value="KAI5439285.1"/>
    <property type="gene ID" value="KIW84_024889"/>
</dbReference>
<reference evidence="2 3" key="1">
    <citation type="journal article" date="2022" name="Nat. Genet.">
        <title>Improved pea reference genome and pan-genome highlight genomic features and evolutionary characteristics.</title>
        <authorList>
            <person name="Yang T."/>
            <person name="Liu R."/>
            <person name="Luo Y."/>
            <person name="Hu S."/>
            <person name="Wang D."/>
            <person name="Wang C."/>
            <person name="Pandey M.K."/>
            <person name="Ge S."/>
            <person name="Xu Q."/>
            <person name="Li N."/>
            <person name="Li G."/>
            <person name="Huang Y."/>
            <person name="Saxena R.K."/>
            <person name="Ji Y."/>
            <person name="Li M."/>
            <person name="Yan X."/>
            <person name="He Y."/>
            <person name="Liu Y."/>
            <person name="Wang X."/>
            <person name="Xiang C."/>
            <person name="Varshney R.K."/>
            <person name="Ding H."/>
            <person name="Gao S."/>
            <person name="Zong X."/>
        </authorList>
    </citation>
    <scope>NUCLEOTIDE SEQUENCE [LARGE SCALE GENOMIC DNA]</scope>
    <source>
        <strain evidence="2 3">cv. Zhongwan 6</strain>
    </source>
</reference>
<name>A0A9D4YKC8_PEA</name>
<sequence>SKMEGYKPSKNDGSSGITKPEKMPISFSDRDRTFTGTDVALPMVIKLQIANKIVLRVSVNESSQANILYMSAFLKMGLSESMLKPFKTYLKGNLGAGVPVKGYIDLDTTFGKGENAKMLKVRYLVIDSWSVYNVVIGMPVVAELGAVISIVHLKMKYPIGDGMVGVVMADLDMAKKCHEMCPHYVG</sequence>
<comment type="caution">
    <text evidence="2">The sequence shown here is derived from an EMBL/GenBank/DDBJ whole genome shotgun (WGS) entry which is preliminary data.</text>
</comment>
<dbReference type="Proteomes" id="UP001058974">
    <property type="component" value="Chromosome 2"/>
</dbReference>
<gene>
    <name evidence="2" type="ORF">KIW84_024889</name>
</gene>
<dbReference type="PANTHER" id="PTHR33240:SF17">
    <property type="entry name" value="EUKARYOTIC PEPTIDE CHAIN RELEASE FACTOR GTP-BINDING SUBUNIT-LIKE"/>
    <property type="match status" value="1"/>
</dbReference>
<evidence type="ECO:0000256" key="1">
    <source>
        <dbReference type="SAM" id="MobiDB-lite"/>
    </source>
</evidence>
<proteinExistence type="predicted"/>
<feature type="non-terminal residue" evidence="2">
    <location>
        <position position="1"/>
    </location>
</feature>
<dbReference type="AlphaFoldDB" id="A0A9D4YKC8"/>
<evidence type="ECO:0000313" key="2">
    <source>
        <dbReference type="EMBL" id="KAI5439285.1"/>
    </source>
</evidence>
<organism evidence="2 3">
    <name type="scientific">Pisum sativum</name>
    <name type="common">Garden pea</name>
    <name type="synonym">Lathyrus oleraceus</name>
    <dbReference type="NCBI Taxonomy" id="3888"/>
    <lineage>
        <taxon>Eukaryota</taxon>
        <taxon>Viridiplantae</taxon>
        <taxon>Streptophyta</taxon>
        <taxon>Embryophyta</taxon>
        <taxon>Tracheophyta</taxon>
        <taxon>Spermatophyta</taxon>
        <taxon>Magnoliopsida</taxon>
        <taxon>eudicotyledons</taxon>
        <taxon>Gunneridae</taxon>
        <taxon>Pentapetalae</taxon>
        <taxon>rosids</taxon>
        <taxon>fabids</taxon>
        <taxon>Fabales</taxon>
        <taxon>Fabaceae</taxon>
        <taxon>Papilionoideae</taxon>
        <taxon>50 kb inversion clade</taxon>
        <taxon>NPAAA clade</taxon>
        <taxon>Hologalegina</taxon>
        <taxon>IRL clade</taxon>
        <taxon>Fabeae</taxon>
        <taxon>Lathyrus</taxon>
    </lineage>
</organism>
<feature type="compositionally biased region" description="Basic and acidic residues" evidence="1">
    <location>
        <begin position="1"/>
        <end position="10"/>
    </location>
</feature>
<feature type="region of interest" description="Disordered" evidence="1">
    <location>
        <begin position="1"/>
        <end position="28"/>
    </location>
</feature>